<dbReference type="PANTHER" id="PTHR30572:SF18">
    <property type="entry name" value="ABC-TYPE MACROLIDE FAMILY EXPORT SYSTEM PERMEASE COMPONENT 2"/>
    <property type="match status" value="1"/>
</dbReference>
<dbReference type="OrthoDB" id="8740261at2"/>
<dbReference type="InterPro" id="IPR050250">
    <property type="entry name" value="Macrolide_Exporter_MacB"/>
</dbReference>
<comment type="subcellular location">
    <subcellularLocation>
        <location evidence="1">Cell membrane</location>
        <topology evidence="1">Multi-pass membrane protein</topology>
    </subcellularLocation>
</comment>
<evidence type="ECO:0000256" key="6">
    <source>
        <dbReference type="SAM" id="Phobius"/>
    </source>
</evidence>
<reference evidence="10" key="1">
    <citation type="submission" date="2016-11" db="EMBL/GenBank/DDBJ databases">
        <authorList>
            <person name="Varghese N."/>
            <person name="Submissions S."/>
        </authorList>
    </citation>
    <scope>NUCLEOTIDE SEQUENCE [LARGE SCALE GENOMIC DNA]</scope>
    <source>
        <strain evidence="10">DSM 25330</strain>
    </source>
</reference>
<dbReference type="Proteomes" id="UP000184522">
    <property type="component" value="Unassembled WGS sequence"/>
</dbReference>
<dbReference type="STRING" id="1089305.SAMN05444148_0354"/>
<evidence type="ECO:0000256" key="2">
    <source>
        <dbReference type="ARBA" id="ARBA00022475"/>
    </source>
</evidence>
<feature type="domain" description="MacB-like periplasmic core" evidence="8">
    <location>
        <begin position="23"/>
        <end position="240"/>
    </location>
</feature>
<feature type="transmembrane region" description="Helical" evidence="6">
    <location>
        <begin position="683"/>
        <end position="708"/>
    </location>
</feature>
<dbReference type="InterPro" id="IPR025857">
    <property type="entry name" value="MacB_PCD"/>
</dbReference>
<feature type="domain" description="ABC3 transporter permease C-terminal" evidence="7">
    <location>
        <begin position="291"/>
        <end position="406"/>
    </location>
</feature>
<keyword evidence="5 6" id="KW-0472">Membrane</keyword>
<dbReference type="EMBL" id="FQWS01000001">
    <property type="protein sequence ID" value="SHG53008.1"/>
    <property type="molecule type" value="Genomic_DNA"/>
</dbReference>
<keyword evidence="3 6" id="KW-0812">Transmembrane</keyword>
<dbReference type="GO" id="GO:0005886">
    <property type="term" value="C:plasma membrane"/>
    <property type="evidence" value="ECO:0007669"/>
    <property type="project" value="UniProtKB-SubCell"/>
</dbReference>
<feature type="domain" description="ABC3 transporter permease C-terminal" evidence="7">
    <location>
        <begin position="687"/>
        <end position="799"/>
    </location>
</feature>
<sequence>MIQNSLKIAFRSFKKNALFTSFNLVSLVTSILVIYIAIAYLNFETSYDKFHKNSDSIYRLAATLRSQDYSIIGFQNWNSSEAESQINQITKLADLLGVKSATHFITTTDLEYVRFNEKEIKVKDLLYTNTPKSFTELFTWDIKYGSFTDFYNNQNSVILTESVANLLLKEKNYGESIQQTVNIGGENYAIAAIIEDVPGNSHFDFTVAIHTKRLDYWGSHVYLQAENGVSQSTIETQINEATAAIFPNKVDNPTFKKHFLQPIVDIHLKSNILYELKPPGNINYVLLIGGFAIFILCICIFNYSNFTFALKSKQSKTIGIKKVIGASRSSVARQFIFEGILLAIIAAVLAIVLLPFTIPVFNELMGVSLEFNLANQYGIYITILLLATVIGLISSILPALKLSGMNAMSLFQDRLKEKSYQEFSVRKYLIISQFVIIIGITVISYFIQGQVDFIANKDLGFNKENILYANTSPENLDVFQQKLKQIPEVETVANGSSLAIGTYNQLTYKIQGEEAVFDDANQLYMDYAALKAYGLQTSLSESILNDSENQPRRTIINRTAANQLAEIKNITPDQLIGLTIITEPEFTDEEGNVGFPFTIDGIFEDINLFSLKEEIQPYFIVVSNSVRMYGMSIIALRPNSTASGLKKIQSAYNELNESFPLEIQFLDSNYKALHAEDKKMGSLVFVLNSIAIFLALLGIIGITLLLIIGRTKEIGIRKVLGASVTSILKISVKEYIGFIAIATLIAWPISIFVVKNWLSNFAYRIEVNQLAIVGVALLILVGTVIVVGLVSFKAATANPVKSLRTE</sequence>
<organism evidence="9 10">
    <name type="scientific">Winogradskyella jejuensis</name>
    <dbReference type="NCBI Taxonomy" id="1089305"/>
    <lineage>
        <taxon>Bacteria</taxon>
        <taxon>Pseudomonadati</taxon>
        <taxon>Bacteroidota</taxon>
        <taxon>Flavobacteriia</taxon>
        <taxon>Flavobacteriales</taxon>
        <taxon>Flavobacteriaceae</taxon>
        <taxon>Winogradskyella</taxon>
    </lineage>
</organism>
<feature type="transmembrane region" description="Helical" evidence="6">
    <location>
        <begin position="378"/>
        <end position="400"/>
    </location>
</feature>
<feature type="transmembrane region" description="Helical" evidence="6">
    <location>
        <begin position="735"/>
        <end position="758"/>
    </location>
</feature>
<dbReference type="AlphaFoldDB" id="A0A1M5KJW7"/>
<gene>
    <name evidence="9" type="ORF">SAMN05444148_0354</name>
</gene>
<dbReference type="PANTHER" id="PTHR30572">
    <property type="entry name" value="MEMBRANE COMPONENT OF TRANSPORTER-RELATED"/>
    <property type="match status" value="1"/>
</dbReference>
<evidence type="ECO:0000256" key="4">
    <source>
        <dbReference type="ARBA" id="ARBA00022989"/>
    </source>
</evidence>
<evidence type="ECO:0000313" key="9">
    <source>
        <dbReference type="EMBL" id="SHG53008.1"/>
    </source>
</evidence>
<dbReference type="RefSeq" id="WP_073082201.1">
    <property type="nucleotide sequence ID" value="NZ_FQWS01000001.1"/>
</dbReference>
<feature type="transmembrane region" description="Helical" evidence="6">
    <location>
        <begin position="284"/>
        <end position="303"/>
    </location>
</feature>
<dbReference type="Pfam" id="PF12704">
    <property type="entry name" value="MacB_PCD"/>
    <property type="match status" value="1"/>
</dbReference>
<proteinExistence type="predicted"/>
<feature type="transmembrane region" description="Helical" evidence="6">
    <location>
        <begin position="770"/>
        <end position="792"/>
    </location>
</feature>
<keyword evidence="2" id="KW-1003">Cell membrane</keyword>
<evidence type="ECO:0000259" key="7">
    <source>
        <dbReference type="Pfam" id="PF02687"/>
    </source>
</evidence>
<feature type="transmembrane region" description="Helical" evidence="6">
    <location>
        <begin position="21"/>
        <end position="43"/>
    </location>
</feature>
<protein>
    <submittedName>
        <fullName evidence="9">Putative ABC transport system permease protein</fullName>
    </submittedName>
</protein>
<keyword evidence="4 6" id="KW-1133">Transmembrane helix</keyword>
<keyword evidence="10" id="KW-1185">Reference proteome</keyword>
<accession>A0A1M5KJW7</accession>
<dbReference type="Pfam" id="PF02687">
    <property type="entry name" value="FtsX"/>
    <property type="match status" value="2"/>
</dbReference>
<evidence type="ECO:0000313" key="10">
    <source>
        <dbReference type="Proteomes" id="UP000184522"/>
    </source>
</evidence>
<name>A0A1M5KJW7_9FLAO</name>
<feature type="transmembrane region" description="Helical" evidence="6">
    <location>
        <begin position="428"/>
        <end position="447"/>
    </location>
</feature>
<evidence type="ECO:0000256" key="5">
    <source>
        <dbReference type="ARBA" id="ARBA00023136"/>
    </source>
</evidence>
<evidence type="ECO:0000256" key="3">
    <source>
        <dbReference type="ARBA" id="ARBA00022692"/>
    </source>
</evidence>
<evidence type="ECO:0000259" key="8">
    <source>
        <dbReference type="Pfam" id="PF12704"/>
    </source>
</evidence>
<dbReference type="GO" id="GO:0022857">
    <property type="term" value="F:transmembrane transporter activity"/>
    <property type="evidence" value="ECO:0007669"/>
    <property type="project" value="TreeGrafter"/>
</dbReference>
<evidence type="ECO:0000256" key="1">
    <source>
        <dbReference type="ARBA" id="ARBA00004651"/>
    </source>
</evidence>
<dbReference type="InterPro" id="IPR003838">
    <property type="entry name" value="ABC3_permease_C"/>
</dbReference>
<feature type="transmembrane region" description="Helical" evidence="6">
    <location>
        <begin position="335"/>
        <end position="358"/>
    </location>
</feature>